<evidence type="ECO:0000313" key="10">
    <source>
        <dbReference type="Proteomes" id="UP001161325"/>
    </source>
</evidence>
<dbReference type="PANTHER" id="PTHR30472">
    <property type="entry name" value="FERRIC ENTEROBACTIN TRANSPORT SYSTEM PERMEASE PROTEIN"/>
    <property type="match status" value="1"/>
</dbReference>
<keyword evidence="3" id="KW-0813">Transport</keyword>
<evidence type="ECO:0000256" key="4">
    <source>
        <dbReference type="ARBA" id="ARBA00022475"/>
    </source>
</evidence>
<dbReference type="Gene3D" id="1.10.3470.10">
    <property type="entry name" value="ABC transporter involved in vitamin B12 uptake, BtuC"/>
    <property type="match status" value="1"/>
</dbReference>
<evidence type="ECO:0008006" key="11">
    <source>
        <dbReference type="Google" id="ProtNLM"/>
    </source>
</evidence>
<organism evidence="9 10">
    <name type="scientific">Roseisolibacter agri</name>
    <dbReference type="NCBI Taxonomy" id="2014610"/>
    <lineage>
        <taxon>Bacteria</taxon>
        <taxon>Pseudomonadati</taxon>
        <taxon>Gemmatimonadota</taxon>
        <taxon>Gemmatimonadia</taxon>
        <taxon>Gemmatimonadales</taxon>
        <taxon>Gemmatimonadaceae</taxon>
        <taxon>Roseisolibacter</taxon>
    </lineage>
</organism>
<evidence type="ECO:0000256" key="7">
    <source>
        <dbReference type="ARBA" id="ARBA00023136"/>
    </source>
</evidence>
<comment type="subcellular location">
    <subcellularLocation>
        <location evidence="1">Cell membrane</location>
        <topology evidence="1">Multi-pass membrane protein</topology>
    </subcellularLocation>
</comment>
<keyword evidence="10" id="KW-1185">Reference proteome</keyword>
<proteinExistence type="inferred from homology"/>
<dbReference type="InterPro" id="IPR037294">
    <property type="entry name" value="ABC_BtuC-like"/>
</dbReference>
<dbReference type="RefSeq" id="WP_284350994.1">
    <property type="nucleotide sequence ID" value="NZ_BRXS01000004.1"/>
</dbReference>
<comment type="caution">
    <text evidence="9">The sequence shown here is derived from an EMBL/GenBank/DDBJ whole genome shotgun (WGS) entry which is preliminary data.</text>
</comment>
<name>A0AA37Q565_9BACT</name>
<evidence type="ECO:0000256" key="3">
    <source>
        <dbReference type="ARBA" id="ARBA00022448"/>
    </source>
</evidence>
<dbReference type="SUPFAM" id="SSF81345">
    <property type="entry name" value="ABC transporter involved in vitamin B12 uptake, BtuC"/>
    <property type="match status" value="1"/>
</dbReference>
<feature type="transmembrane region" description="Helical" evidence="8">
    <location>
        <begin position="302"/>
        <end position="321"/>
    </location>
</feature>
<protein>
    <recommendedName>
        <fullName evidence="11">Hemin transport system permease protein HmuU</fullName>
    </recommendedName>
</protein>
<feature type="transmembrane region" description="Helical" evidence="8">
    <location>
        <begin position="234"/>
        <end position="262"/>
    </location>
</feature>
<gene>
    <name evidence="9" type="ORF">rosag_30570</name>
</gene>
<feature type="transmembrane region" description="Helical" evidence="8">
    <location>
        <begin position="110"/>
        <end position="130"/>
    </location>
</feature>
<keyword evidence="5 8" id="KW-0812">Transmembrane</keyword>
<feature type="transmembrane region" description="Helical" evidence="8">
    <location>
        <begin position="185"/>
        <end position="204"/>
    </location>
</feature>
<evidence type="ECO:0000313" key="9">
    <source>
        <dbReference type="EMBL" id="GLC26544.1"/>
    </source>
</evidence>
<dbReference type="GO" id="GO:0005886">
    <property type="term" value="C:plasma membrane"/>
    <property type="evidence" value="ECO:0007669"/>
    <property type="project" value="UniProtKB-SubCell"/>
</dbReference>
<evidence type="ECO:0000256" key="8">
    <source>
        <dbReference type="SAM" id="Phobius"/>
    </source>
</evidence>
<feature type="transmembrane region" description="Helical" evidence="8">
    <location>
        <begin position="274"/>
        <end position="293"/>
    </location>
</feature>
<evidence type="ECO:0000256" key="6">
    <source>
        <dbReference type="ARBA" id="ARBA00022989"/>
    </source>
</evidence>
<comment type="similarity">
    <text evidence="2">Belongs to the binding-protein-dependent transport system permease family. FecCD subfamily.</text>
</comment>
<dbReference type="InterPro" id="IPR000522">
    <property type="entry name" value="ABC_transptr_permease_BtuC"/>
</dbReference>
<feature type="transmembrane region" description="Helical" evidence="8">
    <location>
        <begin position="86"/>
        <end position="104"/>
    </location>
</feature>
<dbReference type="GO" id="GO:0022857">
    <property type="term" value="F:transmembrane transporter activity"/>
    <property type="evidence" value="ECO:0007669"/>
    <property type="project" value="InterPro"/>
</dbReference>
<keyword evidence="7 8" id="KW-0472">Membrane</keyword>
<evidence type="ECO:0000256" key="2">
    <source>
        <dbReference type="ARBA" id="ARBA00007935"/>
    </source>
</evidence>
<dbReference type="CDD" id="cd06550">
    <property type="entry name" value="TM_ABC_iron-siderophores_like"/>
    <property type="match status" value="1"/>
</dbReference>
<accession>A0AA37Q565</accession>
<reference evidence="9" key="1">
    <citation type="submission" date="2022-08" db="EMBL/GenBank/DDBJ databases">
        <title>Draft genome sequencing of Roseisolibacter agri AW1220.</title>
        <authorList>
            <person name="Tobiishi Y."/>
            <person name="Tonouchi A."/>
        </authorList>
    </citation>
    <scope>NUCLEOTIDE SEQUENCE</scope>
    <source>
        <strain evidence="9">AW1220</strain>
    </source>
</reference>
<dbReference type="AlphaFoldDB" id="A0AA37Q565"/>
<dbReference type="Pfam" id="PF01032">
    <property type="entry name" value="FecCD"/>
    <property type="match status" value="1"/>
</dbReference>
<keyword evidence="4" id="KW-1003">Cell membrane</keyword>
<dbReference type="Proteomes" id="UP001161325">
    <property type="component" value="Unassembled WGS sequence"/>
</dbReference>
<dbReference type="PANTHER" id="PTHR30472:SF25">
    <property type="entry name" value="ABC TRANSPORTER PERMEASE PROTEIN MJ0876-RELATED"/>
    <property type="match status" value="1"/>
</dbReference>
<sequence length="325" mass="32482">MPRSRWALAGVALLVVAFVGILVGSVALTPAAVWQAVRGTGDPMAVTIVRDLRVPRVALAALVGAALGTSGGALQGALRNALAEPYLLGVSGGAAVGAVLTFAFGVTDPILVPLGAFVGAGAASALVLGIARVSGGRADPRLLVMGGVVVGAFANAIVMVALANASADTIRDALWWMMGSVADARWRQVAVLALYVVLAGGALLRWARDLDALALGEEAAAALGVEVDRVGPRVFLAASLLAAASVASAGLVGFVGLVVPHLARALGARAHRPLLAASALFGATLVVAADVAARTARPPSELPLGAVTALVGVPFFLWRLARSAS</sequence>
<dbReference type="FunFam" id="1.10.3470.10:FF:000001">
    <property type="entry name" value="Vitamin B12 ABC transporter permease BtuC"/>
    <property type="match status" value="1"/>
</dbReference>
<feature type="transmembrane region" description="Helical" evidence="8">
    <location>
        <begin position="142"/>
        <end position="165"/>
    </location>
</feature>
<keyword evidence="6 8" id="KW-1133">Transmembrane helix</keyword>
<evidence type="ECO:0000256" key="5">
    <source>
        <dbReference type="ARBA" id="ARBA00022692"/>
    </source>
</evidence>
<evidence type="ECO:0000256" key="1">
    <source>
        <dbReference type="ARBA" id="ARBA00004651"/>
    </source>
</evidence>
<dbReference type="EMBL" id="BRXS01000004">
    <property type="protein sequence ID" value="GLC26544.1"/>
    <property type="molecule type" value="Genomic_DNA"/>
</dbReference>